<dbReference type="UniPathway" id="UPA00253">
    <property type="reaction ID" value="UER00332"/>
</dbReference>
<evidence type="ECO:0000256" key="8">
    <source>
        <dbReference type="ARBA" id="ARBA00023027"/>
    </source>
</evidence>
<dbReference type="AlphaFoldDB" id="A0A0R3K3L1"/>
<dbReference type="OrthoDB" id="5295945at2"/>
<dbReference type="InterPro" id="IPR014729">
    <property type="entry name" value="Rossmann-like_a/b/a_fold"/>
</dbReference>
<evidence type="ECO:0000256" key="7">
    <source>
        <dbReference type="ARBA" id="ARBA00022840"/>
    </source>
</evidence>
<accession>A0A0R3K3L1</accession>
<dbReference type="PANTHER" id="PTHR39321">
    <property type="entry name" value="NICOTINATE-NUCLEOTIDE ADENYLYLTRANSFERASE-RELATED"/>
    <property type="match status" value="1"/>
</dbReference>
<comment type="caution">
    <text evidence="12">The sequence shown here is derived from an EMBL/GenBank/DDBJ whole genome shotgun (WGS) entry which is preliminary data.</text>
</comment>
<dbReference type="GO" id="GO:0009435">
    <property type="term" value="P:NAD+ biosynthetic process"/>
    <property type="evidence" value="ECO:0007669"/>
    <property type="project" value="UniProtKB-UniRule"/>
</dbReference>
<dbReference type="Gene3D" id="3.40.50.620">
    <property type="entry name" value="HUPs"/>
    <property type="match status" value="1"/>
</dbReference>
<comment type="similarity">
    <text evidence="10">Belongs to the NadD family.</text>
</comment>
<evidence type="ECO:0000256" key="10">
    <source>
        <dbReference type="HAMAP-Rule" id="MF_00244"/>
    </source>
</evidence>
<dbReference type="Pfam" id="PF01467">
    <property type="entry name" value="CTP_transf_like"/>
    <property type="match status" value="1"/>
</dbReference>
<dbReference type="PATRIC" id="fig|908809.3.peg.326"/>
<reference evidence="12 13" key="1">
    <citation type="submission" date="2015-09" db="EMBL/GenBank/DDBJ databases">
        <title>Draft genome sequence of a Caloramator mitchellensis, a moderate thermophile from the Great Artesian Basin of Australia.</title>
        <authorList>
            <person name="Patel B.K."/>
        </authorList>
    </citation>
    <scope>NUCLEOTIDE SEQUENCE [LARGE SCALE GENOMIC DNA]</scope>
    <source>
        <strain evidence="12 13">VF08</strain>
    </source>
</reference>
<evidence type="ECO:0000313" key="12">
    <source>
        <dbReference type="EMBL" id="KRQ88158.1"/>
    </source>
</evidence>
<dbReference type="HAMAP" id="MF_00244">
    <property type="entry name" value="NaMN_adenylyltr"/>
    <property type="match status" value="1"/>
</dbReference>
<dbReference type="PANTHER" id="PTHR39321:SF3">
    <property type="entry name" value="PHOSPHOPANTETHEINE ADENYLYLTRANSFERASE"/>
    <property type="match status" value="1"/>
</dbReference>
<dbReference type="InterPro" id="IPR004821">
    <property type="entry name" value="Cyt_trans-like"/>
</dbReference>
<evidence type="ECO:0000313" key="13">
    <source>
        <dbReference type="Proteomes" id="UP000052015"/>
    </source>
</evidence>
<evidence type="ECO:0000256" key="6">
    <source>
        <dbReference type="ARBA" id="ARBA00022741"/>
    </source>
</evidence>
<keyword evidence="4 10" id="KW-0808">Transferase</keyword>
<organism evidence="12 13">
    <name type="scientific">Caloramator mitchellensis</name>
    <dbReference type="NCBI Taxonomy" id="908809"/>
    <lineage>
        <taxon>Bacteria</taxon>
        <taxon>Bacillati</taxon>
        <taxon>Bacillota</taxon>
        <taxon>Clostridia</taxon>
        <taxon>Eubacteriales</taxon>
        <taxon>Clostridiaceae</taxon>
        <taxon>Caloramator</taxon>
    </lineage>
</organism>
<name>A0A0R3K3L1_CALMK</name>
<evidence type="ECO:0000256" key="4">
    <source>
        <dbReference type="ARBA" id="ARBA00022679"/>
    </source>
</evidence>
<keyword evidence="6 10" id="KW-0547">Nucleotide-binding</keyword>
<gene>
    <name evidence="12" type="primary">nadD_2</name>
    <name evidence="10" type="synonym">nadD</name>
    <name evidence="12" type="ORF">ABG79_00328</name>
</gene>
<keyword evidence="7 10" id="KW-0067">ATP-binding</keyword>
<evidence type="ECO:0000256" key="3">
    <source>
        <dbReference type="ARBA" id="ARBA00022642"/>
    </source>
</evidence>
<evidence type="ECO:0000259" key="11">
    <source>
        <dbReference type="Pfam" id="PF01467"/>
    </source>
</evidence>
<dbReference type="NCBIfam" id="NF000840">
    <property type="entry name" value="PRK00071.1-3"/>
    <property type="match status" value="1"/>
</dbReference>
<comment type="pathway">
    <text evidence="2 10">Cofactor biosynthesis; NAD(+) biosynthesis; deamido-NAD(+) from nicotinate D-ribonucleotide: step 1/1.</text>
</comment>
<proteinExistence type="inferred from homology"/>
<dbReference type="RefSeq" id="WP_057976434.1">
    <property type="nucleotide sequence ID" value="NZ_LKHP01000001.1"/>
</dbReference>
<dbReference type="EMBL" id="LKHP01000001">
    <property type="protein sequence ID" value="KRQ88158.1"/>
    <property type="molecule type" value="Genomic_DNA"/>
</dbReference>
<dbReference type="GO" id="GO:0004515">
    <property type="term" value="F:nicotinate-nucleotide adenylyltransferase activity"/>
    <property type="evidence" value="ECO:0007669"/>
    <property type="project" value="UniProtKB-UniRule"/>
</dbReference>
<evidence type="ECO:0000256" key="9">
    <source>
        <dbReference type="ARBA" id="ARBA00048721"/>
    </source>
</evidence>
<keyword evidence="5 10" id="KW-0548">Nucleotidyltransferase</keyword>
<dbReference type="Proteomes" id="UP000052015">
    <property type="component" value="Unassembled WGS sequence"/>
</dbReference>
<dbReference type="InterPro" id="IPR005248">
    <property type="entry name" value="NadD/NMNAT"/>
</dbReference>
<protein>
    <recommendedName>
        <fullName evidence="10">Probable nicotinate-nucleotide adenylyltransferase</fullName>
        <ecNumber evidence="10">2.7.7.18</ecNumber>
    </recommendedName>
    <alternativeName>
        <fullName evidence="10">Deamido-NAD(+) diphosphorylase</fullName>
    </alternativeName>
    <alternativeName>
        <fullName evidence="10">Deamido-NAD(+) pyrophosphorylase</fullName>
    </alternativeName>
    <alternativeName>
        <fullName evidence="10">Nicotinate mononucleotide adenylyltransferase</fullName>
        <shortName evidence="10">NaMN adenylyltransferase</shortName>
    </alternativeName>
</protein>
<sequence>MKFGIFGGTFNPIHTGHLIVANEVLNKQKLDKILFIPTGNPPHKDVDIIPASIRYEMVRLAIEDNPNFIISDIETKEEGYAYTYDTLTKLQNIYYVNKFYFIIGYDAFRDIDMWKNVYEVFKLAEFLVVNREANINSTITLLNEKTKKYGGDAKYITIPNIEISSSEIRRRIKEGMDFRYLVPDKVYDYIKTNNLYKQR</sequence>
<dbReference type="NCBIfam" id="TIGR00125">
    <property type="entry name" value="cyt_tran_rel"/>
    <property type="match status" value="1"/>
</dbReference>
<dbReference type="STRING" id="908809.ABG79_00328"/>
<dbReference type="CDD" id="cd02165">
    <property type="entry name" value="NMNAT"/>
    <property type="match status" value="1"/>
</dbReference>
<keyword evidence="8 10" id="KW-0520">NAD</keyword>
<evidence type="ECO:0000256" key="1">
    <source>
        <dbReference type="ARBA" id="ARBA00002324"/>
    </source>
</evidence>
<keyword evidence="3 10" id="KW-0662">Pyridine nucleotide biosynthesis</keyword>
<evidence type="ECO:0000256" key="2">
    <source>
        <dbReference type="ARBA" id="ARBA00005019"/>
    </source>
</evidence>
<dbReference type="GO" id="GO:0005524">
    <property type="term" value="F:ATP binding"/>
    <property type="evidence" value="ECO:0007669"/>
    <property type="project" value="UniProtKB-KW"/>
</dbReference>
<evidence type="ECO:0000256" key="5">
    <source>
        <dbReference type="ARBA" id="ARBA00022695"/>
    </source>
</evidence>
<keyword evidence="13" id="KW-1185">Reference proteome</keyword>
<comment type="function">
    <text evidence="1 10">Catalyzes the reversible adenylation of nicotinate mononucleotide (NaMN) to nicotinic acid adenine dinucleotide (NaAD).</text>
</comment>
<comment type="catalytic activity">
    <reaction evidence="9 10">
        <text>nicotinate beta-D-ribonucleotide + ATP + H(+) = deamido-NAD(+) + diphosphate</text>
        <dbReference type="Rhea" id="RHEA:22860"/>
        <dbReference type="ChEBI" id="CHEBI:15378"/>
        <dbReference type="ChEBI" id="CHEBI:30616"/>
        <dbReference type="ChEBI" id="CHEBI:33019"/>
        <dbReference type="ChEBI" id="CHEBI:57502"/>
        <dbReference type="ChEBI" id="CHEBI:58437"/>
        <dbReference type="EC" id="2.7.7.18"/>
    </reaction>
</comment>
<feature type="domain" description="Cytidyltransferase-like" evidence="11">
    <location>
        <begin position="5"/>
        <end position="171"/>
    </location>
</feature>
<dbReference type="NCBIfam" id="TIGR00482">
    <property type="entry name" value="nicotinate (nicotinamide) nucleotide adenylyltransferase"/>
    <property type="match status" value="1"/>
</dbReference>
<dbReference type="SUPFAM" id="SSF52374">
    <property type="entry name" value="Nucleotidylyl transferase"/>
    <property type="match status" value="1"/>
</dbReference>
<dbReference type="EC" id="2.7.7.18" evidence="10"/>